<dbReference type="EnsemblMetazoa" id="XM_050655884.1">
    <property type="protein sequence ID" value="XP_050511841.1"/>
    <property type="gene ID" value="LOC126887938"/>
</dbReference>
<protein>
    <submittedName>
        <fullName evidence="1">Uncharacterized protein</fullName>
    </submittedName>
</protein>
<dbReference type="GeneID" id="126887938"/>
<dbReference type="RefSeq" id="XP_050511841.1">
    <property type="nucleotide sequence ID" value="XM_050655884.1"/>
</dbReference>
<dbReference type="Proteomes" id="UP001652700">
    <property type="component" value="Unplaced"/>
</dbReference>
<proteinExistence type="predicted"/>
<name>A0ABM5KNS1_DIAVI</name>
<evidence type="ECO:0000313" key="1">
    <source>
        <dbReference type="EnsemblMetazoa" id="XP_050511841.1"/>
    </source>
</evidence>
<accession>A0ABM5KNS1</accession>
<evidence type="ECO:0000313" key="2">
    <source>
        <dbReference type="Proteomes" id="UP001652700"/>
    </source>
</evidence>
<organism evidence="1 2">
    <name type="scientific">Diabrotica virgifera virgifera</name>
    <name type="common">western corn rootworm</name>
    <dbReference type="NCBI Taxonomy" id="50390"/>
    <lineage>
        <taxon>Eukaryota</taxon>
        <taxon>Metazoa</taxon>
        <taxon>Ecdysozoa</taxon>
        <taxon>Arthropoda</taxon>
        <taxon>Hexapoda</taxon>
        <taxon>Insecta</taxon>
        <taxon>Pterygota</taxon>
        <taxon>Neoptera</taxon>
        <taxon>Endopterygota</taxon>
        <taxon>Coleoptera</taxon>
        <taxon>Polyphaga</taxon>
        <taxon>Cucujiformia</taxon>
        <taxon>Chrysomeloidea</taxon>
        <taxon>Chrysomelidae</taxon>
        <taxon>Galerucinae</taxon>
        <taxon>Diabroticina</taxon>
        <taxon>Diabroticites</taxon>
        <taxon>Diabrotica</taxon>
    </lineage>
</organism>
<sequence>MESGTEVIPSQMEFDIELDKIYVEEEVDNLIYSVREELIDKVMAEVDKIDNKDRTVSFIVDTACEALWRLLNLEFIHHAIIPDIDSPEWSGDAPPEPSPKDFLATKTIPIRIKDAEKEDEKESVKEAVCECEFDKSSLFCECLLTVDERDLVKYLECET</sequence>
<keyword evidence="2" id="KW-1185">Reference proteome</keyword>
<reference evidence="1" key="1">
    <citation type="submission" date="2025-05" db="UniProtKB">
        <authorList>
            <consortium name="EnsemblMetazoa"/>
        </authorList>
    </citation>
    <scope>IDENTIFICATION</scope>
</reference>